<comment type="similarity">
    <text evidence="1">Belongs to the 'GDSL' lipolytic enzyme family.</text>
</comment>
<organism evidence="6 7">
    <name type="scientific">Camellia sinensis var. sinensis</name>
    <name type="common">China tea</name>
    <dbReference type="NCBI Taxonomy" id="542762"/>
    <lineage>
        <taxon>Eukaryota</taxon>
        <taxon>Viridiplantae</taxon>
        <taxon>Streptophyta</taxon>
        <taxon>Embryophyta</taxon>
        <taxon>Tracheophyta</taxon>
        <taxon>Spermatophyta</taxon>
        <taxon>Magnoliopsida</taxon>
        <taxon>eudicotyledons</taxon>
        <taxon>Gunneridae</taxon>
        <taxon>Pentapetalae</taxon>
        <taxon>asterids</taxon>
        <taxon>Ericales</taxon>
        <taxon>Theaceae</taxon>
        <taxon>Camellia</taxon>
    </lineage>
</organism>
<dbReference type="EMBL" id="SDRB02003728">
    <property type="protein sequence ID" value="THG17020.1"/>
    <property type="molecule type" value="Genomic_DNA"/>
</dbReference>
<dbReference type="SUPFAM" id="SSF52266">
    <property type="entry name" value="SGNH hydrolase"/>
    <property type="match status" value="1"/>
</dbReference>
<dbReference type="PANTHER" id="PTHR22835:SF546">
    <property type="entry name" value="GDSL-LIKE LIPASE_ACYLHYDROLASE"/>
    <property type="match status" value="1"/>
</dbReference>
<protein>
    <submittedName>
        <fullName evidence="6">Uncharacterized protein</fullName>
    </submittedName>
</protein>
<keyword evidence="3" id="KW-0378">Hydrolase</keyword>
<dbReference type="GO" id="GO:0016788">
    <property type="term" value="F:hydrolase activity, acting on ester bonds"/>
    <property type="evidence" value="ECO:0007669"/>
    <property type="project" value="InterPro"/>
</dbReference>
<dbReference type="InterPro" id="IPR035669">
    <property type="entry name" value="SGNH_plant_lipase-like"/>
</dbReference>
<name>A0A4S4EKB5_CAMSN</name>
<dbReference type="InterPro" id="IPR036514">
    <property type="entry name" value="SGNH_hydro_sf"/>
</dbReference>
<dbReference type="Proteomes" id="UP000306102">
    <property type="component" value="Unassembled WGS sequence"/>
</dbReference>
<keyword evidence="2 5" id="KW-0732">Signal</keyword>
<sequence length="427" mass="47442">MLAIAMFVSSVVIVVGGTKVKSLPPCNFPAIYNFGDSNSDTGGFAAAFGVTGLPYGKTFFGKPSGRASDGRLLIDFIAEQLGLPYLSAYLNSIGTNYSHGANFAFGGASIRQMHDQLNPFYLRLLTTQYAQFKARVTGLYNRGKNTSRLPRLEDFSKAIYTYEIGLNDVIRAMFVLNSHEQIPDILNQFAQAIRDLYKLGARTFWILNMGPIGCLPINLNYILNRTEESFDQNGCNNRWNRMAVEYNKQLKNKLIKLRRKLAEAAITYVDVYTAKYRLICNAKNLGFTNPLKYCIQYIKKKNGIKVEDDQCNASAFISWDGTHYTDAANHLIAKSILNGSLSDPPLPITHACHKHAPPRSDVVKSLKYGILVNLLGMGAAILGMQATVGLLVAKALTSLATPYYQGISLGYRPMKALDRREDYHFGH</sequence>
<evidence type="ECO:0000256" key="1">
    <source>
        <dbReference type="ARBA" id="ARBA00008668"/>
    </source>
</evidence>
<accession>A0A4S4EKB5</accession>
<dbReference type="AlphaFoldDB" id="A0A4S4EKB5"/>
<evidence type="ECO:0000313" key="7">
    <source>
        <dbReference type="Proteomes" id="UP000306102"/>
    </source>
</evidence>
<dbReference type="InterPro" id="IPR001087">
    <property type="entry name" value="GDSL"/>
</dbReference>
<dbReference type="Pfam" id="PF12263">
    <property type="entry name" value="DUF3611"/>
    <property type="match status" value="1"/>
</dbReference>
<proteinExistence type="inferred from homology"/>
<keyword evidence="4" id="KW-0325">Glycoprotein</keyword>
<keyword evidence="7" id="KW-1185">Reference proteome</keyword>
<evidence type="ECO:0000256" key="5">
    <source>
        <dbReference type="SAM" id="SignalP"/>
    </source>
</evidence>
<feature type="chain" id="PRO_5020181927" evidence="5">
    <location>
        <begin position="18"/>
        <end position="427"/>
    </location>
</feature>
<evidence type="ECO:0000256" key="4">
    <source>
        <dbReference type="ARBA" id="ARBA00023180"/>
    </source>
</evidence>
<dbReference type="PANTHER" id="PTHR22835">
    <property type="entry name" value="ZINC FINGER FYVE DOMAIN CONTAINING PROTEIN"/>
    <property type="match status" value="1"/>
</dbReference>
<evidence type="ECO:0000256" key="2">
    <source>
        <dbReference type="ARBA" id="ARBA00022729"/>
    </source>
</evidence>
<gene>
    <name evidence="6" type="ORF">TEA_019845</name>
</gene>
<dbReference type="Gene3D" id="3.40.50.1110">
    <property type="entry name" value="SGNH hydrolase"/>
    <property type="match status" value="1"/>
</dbReference>
<reference evidence="6 7" key="1">
    <citation type="journal article" date="2018" name="Proc. Natl. Acad. Sci. U.S.A.">
        <title>Draft genome sequence of Camellia sinensis var. sinensis provides insights into the evolution of the tea genome and tea quality.</title>
        <authorList>
            <person name="Wei C."/>
            <person name="Yang H."/>
            <person name="Wang S."/>
            <person name="Zhao J."/>
            <person name="Liu C."/>
            <person name="Gao L."/>
            <person name="Xia E."/>
            <person name="Lu Y."/>
            <person name="Tai Y."/>
            <person name="She G."/>
            <person name="Sun J."/>
            <person name="Cao H."/>
            <person name="Tong W."/>
            <person name="Gao Q."/>
            <person name="Li Y."/>
            <person name="Deng W."/>
            <person name="Jiang X."/>
            <person name="Wang W."/>
            <person name="Chen Q."/>
            <person name="Zhang S."/>
            <person name="Li H."/>
            <person name="Wu J."/>
            <person name="Wang P."/>
            <person name="Li P."/>
            <person name="Shi C."/>
            <person name="Zheng F."/>
            <person name="Jian J."/>
            <person name="Huang B."/>
            <person name="Shan D."/>
            <person name="Shi M."/>
            <person name="Fang C."/>
            <person name="Yue Y."/>
            <person name="Li F."/>
            <person name="Li D."/>
            <person name="Wei S."/>
            <person name="Han B."/>
            <person name="Jiang C."/>
            <person name="Yin Y."/>
            <person name="Xia T."/>
            <person name="Zhang Z."/>
            <person name="Bennetzen J.L."/>
            <person name="Zhao S."/>
            <person name="Wan X."/>
        </authorList>
    </citation>
    <scope>NUCLEOTIDE SEQUENCE [LARGE SCALE GENOMIC DNA]</scope>
    <source>
        <strain evidence="7">cv. Shuchazao</strain>
        <tissue evidence="6">Leaf</tissue>
    </source>
</reference>
<evidence type="ECO:0000313" key="6">
    <source>
        <dbReference type="EMBL" id="THG17020.1"/>
    </source>
</evidence>
<dbReference type="Pfam" id="PF00657">
    <property type="entry name" value="Lipase_GDSL"/>
    <property type="match status" value="1"/>
</dbReference>
<feature type="signal peptide" evidence="5">
    <location>
        <begin position="1"/>
        <end position="17"/>
    </location>
</feature>
<dbReference type="CDD" id="cd01837">
    <property type="entry name" value="SGNH_plant_lipase_like"/>
    <property type="match status" value="1"/>
</dbReference>
<evidence type="ECO:0000256" key="3">
    <source>
        <dbReference type="ARBA" id="ARBA00022801"/>
    </source>
</evidence>
<dbReference type="InterPro" id="IPR022051">
    <property type="entry name" value="DUF3611"/>
</dbReference>
<comment type="caution">
    <text evidence="6">The sequence shown here is derived from an EMBL/GenBank/DDBJ whole genome shotgun (WGS) entry which is preliminary data.</text>
</comment>